<keyword evidence="1" id="KW-0472">Membrane</keyword>
<gene>
    <name evidence="2" type="ORF">DY000_02031868</name>
</gene>
<keyword evidence="3" id="KW-1185">Reference proteome</keyword>
<dbReference type="Proteomes" id="UP000266723">
    <property type="component" value="Unassembled WGS sequence"/>
</dbReference>
<evidence type="ECO:0000313" key="3">
    <source>
        <dbReference type="Proteomes" id="UP000266723"/>
    </source>
</evidence>
<evidence type="ECO:0008006" key="4">
    <source>
        <dbReference type="Google" id="ProtNLM"/>
    </source>
</evidence>
<evidence type="ECO:0000256" key="1">
    <source>
        <dbReference type="SAM" id="Phobius"/>
    </source>
</evidence>
<dbReference type="EMBL" id="QGKV02000649">
    <property type="protein sequence ID" value="KAF3580588.1"/>
    <property type="molecule type" value="Genomic_DNA"/>
</dbReference>
<reference evidence="2 3" key="1">
    <citation type="journal article" date="2020" name="BMC Genomics">
        <title>Intraspecific diversification of the crop wild relative Brassica cretica Lam. using demographic model selection.</title>
        <authorList>
            <person name="Kioukis A."/>
            <person name="Michalopoulou V.A."/>
            <person name="Briers L."/>
            <person name="Pirintsos S."/>
            <person name="Studholme D.J."/>
            <person name="Pavlidis P."/>
            <person name="Sarris P.F."/>
        </authorList>
    </citation>
    <scope>NUCLEOTIDE SEQUENCE [LARGE SCALE GENOMIC DNA]</scope>
    <source>
        <strain evidence="3">cv. PFS-1207/04</strain>
    </source>
</reference>
<proteinExistence type="predicted"/>
<name>A0ABQ7DTH1_BRACR</name>
<organism evidence="2 3">
    <name type="scientific">Brassica cretica</name>
    <name type="common">Mustard</name>
    <dbReference type="NCBI Taxonomy" id="69181"/>
    <lineage>
        <taxon>Eukaryota</taxon>
        <taxon>Viridiplantae</taxon>
        <taxon>Streptophyta</taxon>
        <taxon>Embryophyta</taxon>
        <taxon>Tracheophyta</taxon>
        <taxon>Spermatophyta</taxon>
        <taxon>Magnoliopsida</taxon>
        <taxon>eudicotyledons</taxon>
        <taxon>Gunneridae</taxon>
        <taxon>Pentapetalae</taxon>
        <taxon>rosids</taxon>
        <taxon>malvids</taxon>
        <taxon>Brassicales</taxon>
        <taxon>Brassicaceae</taxon>
        <taxon>Brassiceae</taxon>
        <taxon>Brassica</taxon>
    </lineage>
</organism>
<keyword evidence="1" id="KW-1133">Transmembrane helix</keyword>
<comment type="caution">
    <text evidence="2">The sequence shown here is derived from an EMBL/GenBank/DDBJ whole genome shotgun (WGS) entry which is preliminary data.</text>
</comment>
<protein>
    <recommendedName>
        <fullName evidence="4">CASP-like protein</fullName>
    </recommendedName>
</protein>
<keyword evidence="1" id="KW-0812">Transmembrane</keyword>
<evidence type="ECO:0000313" key="2">
    <source>
        <dbReference type="EMBL" id="KAF3580588.1"/>
    </source>
</evidence>
<feature type="transmembrane region" description="Helical" evidence="1">
    <location>
        <begin position="25"/>
        <end position="53"/>
    </location>
</feature>
<accession>A0ABQ7DTH1</accession>
<feature type="transmembrane region" description="Helical" evidence="1">
    <location>
        <begin position="74"/>
        <end position="98"/>
    </location>
</feature>
<sequence length="132" mass="14314">MKLSLCFSAWEVGRSSGESFRSNPWLVLAVKVLADVLMVSAGFLGSGGSSFAGESFLWLRWRSHVASVFRLNRCWGFLGLWVFSSVVVVVSIFVHVQYYGGLASSSNPNKSISDVLALVFLLGNGQSSVVKC</sequence>